<feature type="compositionally biased region" description="Low complexity" evidence="1">
    <location>
        <begin position="274"/>
        <end position="293"/>
    </location>
</feature>
<feature type="compositionally biased region" description="Basic and acidic residues" evidence="1">
    <location>
        <begin position="225"/>
        <end position="234"/>
    </location>
</feature>
<gene>
    <name evidence="2" type="ORF">RHTO0S_08e04918g</name>
</gene>
<feature type="compositionally biased region" description="Basic and acidic residues" evidence="1">
    <location>
        <begin position="490"/>
        <end position="511"/>
    </location>
</feature>
<feature type="region of interest" description="Disordered" evidence="1">
    <location>
        <begin position="403"/>
        <end position="511"/>
    </location>
</feature>
<evidence type="ECO:0000256" key="1">
    <source>
        <dbReference type="SAM" id="MobiDB-lite"/>
    </source>
</evidence>
<name>A0A061B2N2_RHOTO</name>
<feature type="region of interest" description="Disordered" evidence="1">
    <location>
        <begin position="362"/>
        <end position="387"/>
    </location>
</feature>
<feature type="compositionally biased region" description="Polar residues" evidence="1">
    <location>
        <begin position="432"/>
        <end position="443"/>
    </location>
</feature>
<feature type="compositionally biased region" description="Low complexity" evidence="1">
    <location>
        <begin position="187"/>
        <end position="202"/>
    </location>
</feature>
<feature type="compositionally biased region" description="Low complexity" evidence="1">
    <location>
        <begin position="444"/>
        <end position="454"/>
    </location>
</feature>
<organism evidence="2">
    <name type="scientific">Rhodotorula toruloides</name>
    <name type="common">Yeast</name>
    <name type="synonym">Rhodosporidium toruloides</name>
    <dbReference type="NCBI Taxonomy" id="5286"/>
    <lineage>
        <taxon>Eukaryota</taxon>
        <taxon>Fungi</taxon>
        <taxon>Dikarya</taxon>
        <taxon>Basidiomycota</taxon>
        <taxon>Pucciniomycotina</taxon>
        <taxon>Microbotryomycetes</taxon>
        <taxon>Sporidiobolales</taxon>
        <taxon>Sporidiobolaceae</taxon>
        <taxon>Rhodotorula</taxon>
    </lineage>
</organism>
<feature type="region of interest" description="Disordered" evidence="1">
    <location>
        <begin position="1"/>
        <end position="140"/>
    </location>
</feature>
<feature type="compositionally biased region" description="Polar residues" evidence="1">
    <location>
        <begin position="407"/>
        <end position="424"/>
    </location>
</feature>
<sequence length="605" mass="63615">MAGAVDAQNKDSGTEAAYTSPWTGINSPSSSDFEAISESEVPDPPSHARGGIAQRGAYVPSNLARSLPQHRRVREDSYDSSTDRTGLAGTADHAGGLGGFLDEEQHRRGIEGDDEDSSAFEDVEEGRGRARTRRVRDPELKKSMLEEALRSSLATLLSLAPVQAGLSQTPSMSYASLASLFQPTASSASASSSSTASFAPRSGSHRPAPFASALSDPLEEDDEESPARQVHEDVFLSSSSSASSSDDATRLAPTSSTRTRAIPISRARDHSRSYSDSLPPSSSDYSPLQPSQPLGVPTSDSPPVWSRRRAAAVGGGLRRRGRGRGGSTSPGPASVEERRRARAAAAAMAGAAGVSASLAHLREGESAESEGGALTEGEGEMVERDEAFHDLLEAARFFSDLSPRASRGTSYFSQPSSYDSTKTTLPARPPATSATWSSNPLFQSLSTTTTPPLSSEEDDPALASESVPTLEGLSSEGDEHSPAPASTGEQDEKGRPVKREGPSHERKEESQRARGFFPWLRKLGSTIEVKVWHLVGICGVLLGAGWAAGTLIHTLAPASWLASHLTFIHTNGPLLTAASSPAMSASASLNGHVSPSQEKMSALFL</sequence>
<dbReference type="AlphaFoldDB" id="A0A061B2N2"/>
<feature type="region of interest" description="Disordered" evidence="1">
    <location>
        <begin position="187"/>
        <end position="344"/>
    </location>
</feature>
<feature type="compositionally biased region" description="Polar residues" evidence="1">
    <location>
        <begin position="20"/>
        <end position="32"/>
    </location>
</feature>
<accession>A0A061B2N2</accession>
<reference evidence="2" key="1">
    <citation type="journal article" date="2014" name="Genome Announc.">
        <title>Draft genome sequence of Rhodosporidium toruloides CECT1137, an oleaginous yeast of biotechnological interest.</title>
        <authorList>
            <person name="Morin N."/>
            <person name="Calcas X."/>
            <person name="Devillers H."/>
            <person name="Durrens P."/>
            <person name="Sherman D.J."/>
            <person name="Nicaud J.-M."/>
            <person name="Neuveglise C."/>
        </authorList>
    </citation>
    <scope>NUCLEOTIDE SEQUENCE</scope>
    <source>
        <strain evidence="2">CECT1137</strain>
    </source>
</reference>
<protein>
    <submittedName>
        <fullName evidence="2">RHTO0S08e04918g1_1</fullName>
    </submittedName>
</protein>
<feature type="compositionally biased region" description="Acidic residues" evidence="1">
    <location>
        <begin position="112"/>
        <end position="124"/>
    </location>
</feature>
<dbReference type="OrthoDB" id="2529686at2759"/>
<dbReference type="EMBL" id="LK052943">
    <property type="protein sequence ID" value="CDR43721.1"/>
    <property type="molecule type" value="Genomic_DNA"/>
</dbReference>
<evidence type="ECO:0000313" key="2">
    <source>
        <dbReference type="EMBL" id="CDR43721.1"/>
    </source>
</evidence>
<proteinExistence type="predicted"/>
<feature type="compositionally biased region" description="Low complexity" evidence="1">
    <location>
        <begin position="237"/>
        <end position="246"/>
    </location>
</feature>